<protein>
    <submittedName>
        <fullName evidence="1">Uncharacterized protein</fullName>
    </submittedName>
</protein>
<comment type="caution">
    <text evidence="1">The sequence shown here is derived from an EMBL/GenBank/DDBJ whole genome shotgun (WGS) entry which is preliminary data.</text>
</comment>
<keyword evidence="2" id="KW-1185">Reference proteome</keyword>
<dbReference type="Proteomes" id="UP000053923">
    <property type="component" value="Unassembled WGS sequence"/>
</dbReference>
<dbReference type="AlphaFoldDB" id="A0A0X3VFS0"/>
<dbReference type="RefSeq" id="WP_062699727.1">
    <property type="nucleotide sequence ID" value="NZ_LLZG01000033.1"/>
</dbReference>
<evidence type="ECO:0000313" key="2">
    <source>
        <dbReference type="Proteomes" id="UP000053923"/>
    </source>
</evidence>
<dbReference type="EMBL" id="LLZG01000033">
    <property type="protein sequence ID" value="KUL43661.1"/>
    <property type="molecule type" value="Genomic_DNA"/>
</dbReference>
<name>A0A0X3VFS0_9ACTN</name>
<gene>
    <name evidence="1" type="ORF">ADL12_07175</name>
</gene>
<dbReference type="OrthoDB" id="9933505at2"/>
<proteinExistence type="predicted"/>
<accession>A0A0X3VFS0</accession>
<organism evidence="1 2">
    <name type="scientific">Streptomyces regalis</name>
    <dbReference type="NCBI Taxonomy" id="68262"/>
    <lineage>
        <taxon>Bacteria</taxon>
        <taxon>Bacillati</taxon>
        <taxon>Actinomycetota</taxon>
        <taxon>Actinomycetes</taxon>
        <taxon>Kitasatosporales</taxon>
        <taxon>Streptomycetaceae</taxon>
        <taxon>Streptomyces</taxon>
    </lineage>
</organism>
<reference evidence="2" key="1">
    <citation type="submission" date="2015-10" db="EMBL/GenBank/DDBJ databases">
        <authorList>
            <person name="Ju K.-S."/>
            <person name="Doroghazi J.R."/>
            <person name="Metcalf W.W."/>
        </authorList>
    </citation>
    <scope>NUCLEOTIDE SEQUENCE [LARGE SCALE GENOMIC DNA]</scope>
    <source>
        <strain evidence="2">NRRL 3151</strain>
    </source>
</reference>
<sequence>MTIIEMHLQRLVAAGMAGGFETFEQLRREDVAAGRLPDVVAALEERKDDLRWQMEMGEAFVEVIPRAPGRRATRCLAA</sequence>
<evidence type="ECO:0000313" key="1">
    <source>
        <dbReference type="EMBL" id="KUL43661.1"/>
    </source>
</evidence>